<evidence type="ECO:0000256" key="2">
    <source>
        <dbReference type="SAM" id="MobiDB-lite"/>
    </source>
</evidence>
<feature type="compositionally biased region" description="Polar residues" evidence="2">
    <location>
        <begin position="550"/>
        <end position="588"/>
    </location>
</feature>
<dbReference type="Gene3D" id="1.25.40.20">
    <property type="entry name" value="Ankyrin repeat-containing domain"/>
    <property type="match status" value="1"/>
</dbReference>
<feature type="compositionally biased region" description="Polar residues" evidence="2">
    <location>
        <begin position="17"/>
        <end position="41"/>
    </location>
</feature>
<feature type="compositionally biased region" description="Low complexity" evidence="2">
    <location>
        <begin position="76"/>
        <end position="87"/>
    </location>
</feature>
<name>A0AAN0J5U0_AMPQE</name>
<accession>A0AAN0J5U0</accession>
<dbReference type="InterPro" id="IPR053210">
    <property type="entry name" value="ANKRD12"/>
</dbReference>
<feature type="compositionally biased region" description="Basic and acidic residues" evidence="2">
    <location>
        <begin position="1"/>
        <end position="16"/>
    </location>
</feature>
<dbReference type="InterPro" id="IPR036770">
    <property type="entry name" value="Ankyrin_rpt-contain_sf"/>
</dbReference>
<dbReference type="PROSITE" id="PS50088">
    <property type="entry name" value="ANK_REPEAT"/>
    <property type="match status" value="3"/>
</dbReference>
<feature type="compositionally biased region" description="Low complexity" evidence="2">
    <location>
        <begin position="360"/>
        <end position="380"/>
    </location>
</feature>
<feature type="region of interest" description="Disordered" evidence="2">
    <location>
        <begin position="550"/>
        <end position="598"/>
    </location>
</feature>
<feature type="repeat" description="ANK" evidence="1">
    <location>
        <begin position="174"/>
        <end position="206"/>
    </location>
</feature>
<reference evidence="3" key="2">
    <citation type="submission" date="2024-06" db="UniProtKB">
        <authorList>
            <consortium name="EnsemblMetazoa"/>
        </authorList>
    </citation>
    <scope>IDENTIFICATION</scope>
</reference>
<feature type="repeat" description="ANK" evidence="1">
    <location>
        <begin position="207"/>
        <end position="239"/>
    </location>
</feature>
<gene>
    <name evidence="3" type="primary">100639359</name>
</gene>
<evidence type="ECO:0000313" key="4">
    <source>
        <dbReference type="Proteomes" id="UP000007879"/>
    </source>
</evidence>
<sequence>MDGKDSKKEQVDDKGTFQESAGNNSSSTNPANLVPQVTPTRLISGRTGKRKLQSVTPPHELSLDDKSGSSKRRRSTSSLLMSPPTSTFKPLLTERQQLALLKQMNDVNTSPGEASSVGSHSVESSPRDTPTKSRVHKRNERGETLLHLACIRGDRSSVVSLLEQGADPNSTDYAGWTPLHEACNHGHVDIVSILLDNDVLINAPGMGGDTPLHDAVMNSHLKVVQLLLDKGANASIPNTHNKTPLDLCTDEHVRNLLIKFLDNAPPTTPSNVNGNKRDDKLPHPLFVSQTPPSHNISRRRPRRQGNSFVMTPPTSQVTKKKSSSESVHDNQSPGNKEAGGAVRSHPLKPVQLKLETNGESFENNENNTSDDNNNNDNIDGVLITESTTGSQSNACTDSVIHVSTNDQSTTESTVDQSTTEQPTVVQSTIEQPPIVQSTIDQSTNNQSTIDQSTTNQSTINRPSIDQSQSVSITMPVIVHDNNNTDDGDDNTEDDVFQVEAPAKLGPEERSPEGLSSPMDTVESMDVSLSVLQSGVGGSNATVDRSFNSLEDQSTVDQPESQTQSPKNGSQSPVTGSQSPTDASQSPKESFSDESKFPVDATGCKDQAVSSLIVNISIDKVHLLTSTDSNRTCPLSPSDAGSGNIDTDVCSLSITSGGVSNVKDIDDPNQGDDLKKGGASSDDKAVQDTMTLLPDDEDSMSTVVSFSTSLPLVFSSRASSRSQSPAPSLSPMATDHTPLTATPTPSTLLINSLKSGLPLRRGRSEEPPSSNYKSAHFSDGRHQLKSPPSIAVASSSMVKSPPPVAESERSVDDKSTKKESNQVLPVKKRIMNKVYKSRIIQQRKEYAANPPPFPAPPFNFNTFMITNKQYQINTTLKEQQQSDPKSVYPPLSSCCVDLFVEQDMERIKLLTSHLTEVDHLLISFEQEILRANDKIRNPTLLSNHSLCSVLIERLLPQTNTDDQSNSPAAPSDFKGGLVDATKDERLLTGYVQDVWDRFHKEALLIAERQKLEVETLWTLQTNQWKQRIEKCTGEVLSVSEIPASHVPFTHTRIISNYKPHAC</sequence>
<feature type="region of interest" description="Disordered" evidence="2">
    <location>
        <begin position="261"/>
        <end position="347"/>
    </location>
</feature>
<feature type="compositionally biased region" description="Low complexity" evidence="2">
    <location>
        <begin position="112"/>
        <end position="124"/>
    </location>
</feature>
<feature type="compositionally biased region" description="Low complexity" evidence="2">
    <location>
        <begin position="717"/>
        <end position="748"/>
    </location>
</feature>
<feature type="region of interest" description="Disordered" evidence="2">
    <location>
        <begin position="500"/>
        <end position="519"/>
    </location>
</feature>
<dbReference type="SUPFAM" id="SSF48403">
    <property type="entry name" value="Ankyrin repeat"/>
    <property type="match status" value="1"/>
</dbReference>
<feature type="compositionally biased region" description="Basic and acidic residues" evidence="2">
    <location>
        <begin position="805"/>
        <end position="819"/>
    </location>
</feature>
<dbReference type="InterPro" id="IPR002110">
    <property type="entry name" value="Ankyrin_rpt"/>
</dbReference>
<dbReference type="KEGG" id="aqu:100639359"/>
<feature type="compositionally biased region" description="Polar residues" evidence="2">
    <location>
        <begin position="304"/>
        <end position="317"/>
    </location>
</feature>
<reference evidence="4" key="1">
    <citation type="journal article" date="2010" name="Nature">
        <title>The Amphimedon queenslandica genome and the evolution of animal complexity.</title>
        <authorList>
            <person name="Srivastava M."/>
            <person name="Simakov O."/>
            <person name="Chapman J."/>
            <person name="Fahey B."/>
            <person name="Gauthier M.E."/>
            <person name="Mitros T."/>
            <person name="Richards G.S."/>
            <person name="Conaco C."/>
            <person name="Dacre M."/>
            <person name="Hellsten U."/>
            <person name="Larroux C."/>
            <person name="Putnam N.H."/>
            <person name="Stanke M."/>
            <person name="Adamska M."/>
            <person name="Darling A."/>
            <person name="Degnan S.M."/>
            <person name="Oakley T.H."/>
            <person name="Plachetzki D.C."/>
            <person name="Zhai Y."/>
            <person name="Adamski M."/>
            <person name="Calcino A."/>
            <person name="Cummins S.F."/>
            <person name="Goodstein D.M."/>
            <person name="Harris C."/>
            <person name="Jackson D.J."/>
            <person name="Leys S.P."/>
            <person name="Shu S."/>
            <person name="Woodcroft B.J."/>
            <person name="Vervoort M."/>
            <person name="Kosik K.S."/>
            <person name="Manning G."/>
            <person name="Degnan B.M."/>
            <person name="Rokhsar D.S."/>
        </authorList>
    </citation>
    <scope>NUCLEOTIDE SEQUENCE [LARGE SCALE GENOMIC DNA]</scope>
</reference>
<feature type="region of interest" description="Disordered" evidence="2">
    <location>
        <begin position="1"/>
        <end position="90"/>
    </location>
</feature>
<dbReference type="AlphaFoldDB" id="A0AAN0J5U0"/>
<dbReference type="GO" id="GO:0005654">
    <property type="term" value="C:nucleoplasm"/>
    <property type="evidence" value="ECO:0007669"/>
    <property type="project" value="TreeGrafter"/>
</dbReference>
<keyword evidence="1" id="KW-0040">ANK repeat</keyword>
<dbReference type="Pfam" id="PF00023">
    <property type="entry name" value="Ank"/>
    <property type="match status" value="1"/>
</dbReference>
<dbReference type="EnsemblMetazoa" id="XM_019996517.1">
    <property type="protein sequence ID" value="XP_019852076.1"/>
    <property type="gene ID" value="LOC100639359"/>
</dbReference>
<dbReference type="SMART" id="SM00248">
    <property type="entry name" value="ANK"/>
    <property type="match status" value="4"/>
</dbReference>
<evidence type="ECO:0000313" key="3">
    <source>
        <dbReference type="EnsemblMetazoa" id="XP_019852076.1"/>
    </source>
</evidence>
<dbReference type="PANTHER" id="PTHR24149">
    <property type="entry name" value="ANKYRIN REPEAT DOMAIN-CONTAINING PROTEIN 12"/>
    <property type="match status" value="1"/>
</dbReference>
<dbReference type="Proteomes" id="UP000007879">
    <property type="component" value="Unassembled WGS sequence"/>
</dbReference>
<feature type="region of interest" description="Disordered" evidence="2">
    <location>
        <begin position="717"/>
        <end position="823"/>
    </location>
</feature>
<feature type="region of interest" description="Disordered" evidence="2">
    <location>
        <begin position="107"/>
        <end position="140"/>
    </location>
</feature>
<protein>
    <submittedName>
        <fullName evidence="3">Uncharacterized protein</fullName>
    </submittedName>
</protein>
<feature type="region of interest" description="Disordered" evidence="2">
    <location>
        <begin position="655"/>
        <end position="685"/>
    </location>
</feature>
<feature type="compositionally biased region" description="Basic and acidic residues" evidence="2">
    <location>
        <begin position="671"/>
        <end position="685"/>
    </location>
</feature>
<feature type="repeat" description="ANK" evidence="1">
    <location>
        <begin position="141"/>
        <end position="173"/>
    </location>
</feature>
<feature type="region of interest" description="Disordered" evidence="2">
    <location>
        <begin position="360"/>
        <end position="381"/>
    </location>
</feature>
<evidence type="ECO:0000256" key="1">
    <source>
        <dbReference type="PROSITE-ProRule" id="PRU00023"/>
    </source>
</evidence>
<dbReference type="Pfam" id="PF12796">
    <property type="entry name" value="Ank_2"/>
    <property type="match status" value="1"/>
</dbReference>
<feature type="region of interest" description="Disordered" evidence="2">
    <location>
        <begin position="404"/>
        <end position="470"/>
    </location>
</feature>
<organism evidence="3 4">
    <name type="scientific">Amphimedon queenslandica</name>
    <name type="common">Sponge</name>
    <dbReference type="NCBI Taxonomy" id="400682"/>
    <lineage>
        <taxon>Eukaryota</taxon>
        <taxon>Metazoa</taxon>
        <taxon>Porifera</taxon>
        <taxon>Demospongiae</taxon>
        <taxon>Heteroscleromorpha</taxon>
        <taxon>Haplosclerida</taxon>
        <taxon>Niphatidae</taxon>
        <taxon>Amphimedon</taxon>
    </lineage>
</organism>
<dbReference type="PROSITE" id="PS50297">
    <property type="entry name" value="ANK_REP_REGION"/>
    <property type="match status" value="3"/>
</dbReference>
<dbReference type="PANTHER" id="PTHR24149:SF14">
    <property type="entry name" value="ANKYRIN REPEAT DOMAIN 12"/>
    <property type="match status" value="1"/>
</dbReference>
<keyword evidence="4" id="KW-1185">Reference proteome</keyword>
<dbReference type="PRINTS" id="PR01415">
    <property type="entry name" value="ANKYRIN"/>
</dbReference>
<proteinExistence type="predicted"/>